<evidence type="ECO:0000313" key="2">
    <source>
        <dbReference type="Proteomes" id="UP000176633"/>
    </source>
</evidence>
<proteinExistence type="predicted"/>
<comment type="caution">
    <text evidence="1">The sequence shown here is derived from an EMBL/GenBank/DDBJ whole genome shotgun (WGS) entry which is preliminary data.</text>
</comment>
<name>A0A1F6C0W2_9BACT</name>
<protein>
    <submittedName>
        <fullName evidence="1">Uncharacterized protein</fullName>
    </submittedName>
</protein>
<accession>A0A1F6C0W2</accession>
<dbReference type="Proteomes" id="UP000176633">
    <property type="component" value="Unassembled WGS sequence"/>
</dbReference>
<dbReference type="EMBL" id="MFKM01000038">
    <property type="protein sequence ID" value="OGG42801.1"/>
    <property type="molecule type" value="Genomic_DNA"/>
</dbReference>
<organism evidence="1 2">
    <name type="scientific">Candidatus Jorgensenbacteria bacterium RIFCSPLOWO2_12_FULL_42_11</name>
    <dbReference type="NCBI Taxonomy" id="1798473"/>
    <lineage>
        <taxon>Bacteria</taxon>
        <taxon>Candidatus Joergenseniibacteriota</taxon>
    </lineage>
</organism>
<dbReference type="AlphaFoldDB" id="A0A1F6C0W2"/>
<evidence type="ECO:0000313" key="1">
    <source>
        <dbReference type="EMBL" id="OGG42801.1"/>
    </source>
</evidence>
<gene>
    <name evidence="1" type="ORF">A3G50_02560</name>
</gene>
<sequence>MKKILKHARPIFSSKKEKTFFFSVPSLILRAGTGLSTLRTARKGGLEDQLRAVFMFGCH</sequence>
<reference evidence="1 2" key="1">
    <citation type="journal article" date="2016" name="Nat. Commun.">
        <title>Thousands of microbial genomes shed light on interconnected biogeochemical processes in an aquifer system.</title>
        <authorList>
            <person name="Anantharaman K."/>
            <person name="Brown C.T."/>
            <person name="Hug L.A."/>
            <person name="Sharon I."/>
            <person name="Castelle C.J."/>
            <person name="Probst A.J."/>
            <person name="Thomas B.C."/>
            <person name="Singh A."/>
            <person name="Wilkins M.J."/>
            <person name="Karaoz U."/>
            <person name="Brodie E.L."/>
            <person name="Williams K.H."/>
            <person name="Hubbard S.S."/>
            <person name="Banfield J.F."/>
        </authorList>
    </citation>
    <scope>NUCLEOTIDE SEQUENCE [LARGE SCALE GENOMIC DNA]</scope>
</reference>